<dbReference type="EMBL" id="MHCN01000015">
    <property type="protein sequence ID" value="OGY21283.1"/>
    <property type="molecule type" value="Genomic_DNA"/>
</dbReference>
<dbReference type="PANTHER" id="PTHR39160">
    <property type="entry name" value="CELL WALL-BINDING PROTEIN YOCH"/>
    <property type="match status" value="1"/>
</dbReference>
<comment type="caution">
    <text evidence="4">The sequence shown here is derived from an EMBL/GenBank/DDBJ whole genome shotgun (WGS) entry which is preliminary data.</text>
</comment>
<reference evidence="4 5" key="1">
    <citation type="journal article" date="2016" name="Nat. Commun.">
        <title>Thousands of microbial genomes shed light on interconnected biogeochemical processes in an aquifer system.</title>
        <authorList>
            <person name="Anantharaman K."/>
            <person name="Brown C.T."/>
            <person name="Hug L.A."/>
            <person name="Sharon I."/>
            <person name="Castelle C.J."/>
            <person name="Probst A.J."/>
            <person name="Thomas B.C."/>
            <person name="Singh A."/>
            <person name="Wilkins M.J."/>
            <person name="Karaoz U."/>
            <person name="Brodie E.L."/>
            <person name="Williams K.H."/>
            <person name="Hubbard S.S."/>
            <person name="Banfield J.F."/>
        </authorList>
    </citation>
    <scope>NUCLEOTIDE SEQUENCE [LARGE SCALE GENOMIC DNA]</scope>
</reference>
<keyword evidence="2" id="KW-0812">Transmembrane</keyword>
<dbReference type="Proteomes" id="UP000176299">
    <property type="component" value="Unassembled WGS sequence"/>
</dbReference>
<dbReference type="CDD" id="cd22786">
    <property type="entry name" value="DPBB_YuiC-like"/>
    <property type="match status" value="1"/>
</dbReference>
<accession>A0A1G1W0W3</accession>
<organism evidence="4 5">
    <name type="scientific">Candidatus Woykebacteria bacterium GWA1_44_8</name>
    <dbReference type="NCBI Taxonomy" id="1802591"/>
    <lineage>
        <taxon>Bacteria</taxon>
        <taxon>Candidatus Woykeibacteriota</taxon>
    </lineage>
</organism>
<dbReference type="GO" id="GO:0019867">
    <property type="term" value="C:outer membrane"/>
    <property type="evidence" value="ECO:0007669"/>
    <property type="project" value="InterPro"/>
</dbReference>
<feature type="transmembrane region" description="Helical" evidence="2">
    <location>
        <begin position="30"/>
        <end position="54"/>
    </location>
</feature>
<keyword evidence="2" id="KW-1133">Transmembrane helix</keyword>
<evidence type="ECO:0000256" key="2">
    <source>
        <dbReference type="SAM" id="Phobius"/>
    </source>
</evidence>
<gene>
    <name evidence="4" type="ORF">A2113_00115</name>
</gene>
<dbReference type="AlphaFoldDB" id="A0A1G1W0W3"/>
<dbReference type="PANTHER" id="PTHR39160:SF4">
    <property type="entry name" value="RESUSCITATION-PROMOTING FACTOR RPFB"/>
    <property type="match status" value="1"/>
</dbReference>
<sequence length="193" mass="20993">MRPQGQAEVNFLSAIRGLFYFLPGRIPYKLWGFAILAVSLYLVTGPNTTTALAFRSSLNYLKAFNPPMLIQTFHSPVVKEVSEEEILENQGFVQTQGGILPFSTKLRVFATSYDKNCSGCNERTASGLPTGFGVVAVDPKVIPLGTKLYIPGYGVAVAGDTGGAIKGAKIDLGFDDVKSGWWSSRFVEIYILK</sequence>
<dbReference type="SUPFAM" id="SSF50685">
    <property type="entry name" value="Barwin-like endoglucanases"/>
    <property type="match status" value="1"/>
</dbReference>
<feature type="domain" description="3D" evidence="3">
    <location>
        <begin position="134"/>
        <end position="174"/>
    </location>
</feature>
<keyword evidence="2" id="KW-0472">Membrane</keyword>
<evidence type="ECO:0000256" key="1">
    <source>
        <dbReference type="ARBA" id="ARBA00022729"/>
    </source>
</evidence>
<evidence type="ECO:0000313" key="4">
    <source>
        <dbReference type="EMBL" id="OGY21283.1"/>
    </source>
</evidence>
<dbReference type="InterPro" id="IPR036908">
    <property type="entry name" value="RlpA-like_sf"/>
</dbReference>
<evidence type="ECO:0000259" key="3">
    <source>
        <dbReference type="Pfam" id="PF06725"/>
    </source>
</evidence>
<dbReference type="STRING" id="1802591.A2113_00115"/>
<name>A0A1G1W0W3_9BACT</name>
<dbReference type="Gene3D" id="2.40.40.10">
    <property type="entry name" value="RlpA-like domain"/>
    <property type="match status" value="1"/>
</dbReference>
<dbReference type="Pfam" id="PF06725">
    <property type="entry name" value="3D"/>
    <property type="match status" value="1"/>
</dbReference>
<keyword evidence="1" id="KW-0732">Signal</keyword>
<dbReference type="InterPro" id="IPR010611">
    <property type="entry name" value="3D_dom"/>
</dbReference>
<proteinExistence type="predicted"/>
<dbReference type="InterPro" id="IPR051933">
    <property type="entry name" value="Resuscitation_pf_RpfB"/>
</dbReference>
<dbReference type="GO" id="GO:0009254">
    <property type="term" value="P:peptidoglycan turnover"/>
    <property type="evidence" value="ECO:0007669"/>
    <property type="project" value="InterPro"/>
</dbReference>
<evidence type="ECO:0000313" key="5">
    <source>
        <dbReference type="Proteomes" id="UP000176299"/>
    </source>
</evidence>
<dbReference type="GO" id="GO:0004553">
    <property type="term" value="F:hydrolase activity, hydrolyzing O-glycosyl compounds"/>
    <property type="evidence" value="ECO:0007669"/>
    <property type="project" value="InterPro"/>
</dbReference>
<protein>
    <recommendedName>
        <fullName evidence="3">3D domain-containing protein</fullName>
    </recommendedName>
</protein>